<name>A0ABZ0RVV5_9BACI</name>
<organism evidence="2 3">
    <name type="scientific">Lysinibacillus louembei</name>
    <dbReference type="NCBI Taxonomy" id="1470088"/>
    <lineage>
        <taxon>Bacteria</taxon>
        <taxon>Bacillati</taxon>
        <taxon>Bacillota</taxon>
        <taxon>Bacilli</taxon>
        <taxon>Bacillales</taxon>
        <taxon>Bacillaceae</taxon>
        <taxon>Lysinibacillus</taxon>
    </lineage>
</organism>
<dbReference type="InterPro" id="IPR025311">
    <property type="entry name" value="DUF4166"/>
</dbReference>
<keyword evidence="3" id="KW-1185">Reference proteome</keyword>
<reference evidence="2 3" key="1">
    <citation type="submission" date="2023-09" db="EMBL/GenBank/DDBJ databases">
        <authorList>
            <person name="Page C.A."/>
            <person name="Perez-Diaz I.M."/>
        </authorList>
    </citation>
    <scope>NUCLEOTIDE SEQUENCE [LARGE SCALE GENOMIC DNA]</scope>
    <source>
        <strain evidence="2 3">Ll15</strain>
    </source>
</reference>
<sequence>MIYEKLLGESFQRLHPKLQERYALPLNEPFQATGMMQTIETGSNLLHPFYRLATKFHFLFPESGRNVPFTLRNVCKQMDNGDYEVEWERAFYFGDKVRRFDALMTVDTERHIVKDYLGTPALFYSDLHFSVTKEGRLLIRSGLQRFVAKKFEMKIPPCLEGRVIVEEGYDDALQVYTIHVSIMNPLVGRLMLYAGQFTPVD</sequence>
<dbReference type="Pfam" id="PF13761">
    <property type="entry name" value="DUF4166"/>
    <property type="match status" value="1"/>
</dbReference>
<evidence type="ECO:0000313" key="2">
    <source>
        <dbReference type="EMBL" id="WPK11407.1"/>
    </source>
</evidence>
<protein>
    <submittedName>
        <fullName evidence="2">DUF4166 domain-containing protein</fullName>
    </submittedName>
</protein>
<gene>
    <name evidence="2" type="ORF">R6U77_16160</name>
</gene>
<dbReference type="EMBL" id="CP137624">
    <property type="protein sequence ID" value="WPK11407.1"/>
    <property type="molecule type" value="Genomic_DNA"/>
</dbReference>
<dbReference type="Proteomes" id="UP001322664">
    <property type="component" value="Chromosome"/>
</dbReference>
<evidence type="ECO:0000313" key="3">
    <source>
        <dbReference type="Proteomes" id="UP001322664"/>
    </source>
</evidence>
<evidence type="ECO:0000259" key="1">
    <source>
        <dbReference type="Pfam" id="PF13761"/>
    </source>
</evidence>
<accession>A0ABZ0RVV5</accession>
<proteinExistence type="predicted"/>
<feature type="domain" description="DUF4166" evidence="1">
    <location>
        <begin position="14"/>
        <end position="197"/>
    </location>
</feature>
<dbReference type="RefSeq" id="WP_319836446.1">
    <property type="nucleotide sequence ID" value="NZ_CP137624.1"/>
</dbReference>